<feature type="region of interest" description="Disordered" evidence="14">
    <location>
        <begin position="1815"/>
        <end position="1857"/>
    </location>
</feature>
<feature type="transmembrane region" description="Helical" evidence="15">
    <location>
        <begin position="1462"/>
        <end position="1488"/>
    </location>
</feature>
<keyword evidence="15" id="KW-1133">Transmembrane helix</keyword>
<evidence type="ECO:0000256" key="8">
    <source>
        <dbReference type="ARBA" id="ARBA00022842"/>
    </source>
</evidence>
<keyword evidence="5 13" id="KW-0808">Transferase</keyword>
<dbReference type="InterPro" id="IPR003545">
    <property type="entry name" value="Telomerase_RT"/>
</dbReference>
<dbReference type="Pfam" id="PF00078">
    <property type="entry name" value="RVT_1"/>
    <property type="match status" value="1"/>
</dbReference>
<evidence type="ECO:0000256" key="11">
    <source>
        <dbReference type="ARBA" id="ARBA00023242"/>
    </source>
</evidence>
<evidence type="ECO:0000256" key="14">
    <source>
        <dbReference type="SAM" id="MobiDB-lite"/>
    </source>
</evidence>
<evidence type="ECO:0000256" key="6">
    <source>
        <dbReference type="ARBA" id="ARBA00022695"/>
    </source>
</evidence>
<dbReference type="SUPFAM" id="SSF56672">
    <property type="entry name" value="DNA/RNA polymerases"/>
    <property type="match status" value="1"/>
</dbReference>
<evidence type="ECO:0000256" key="4">
    <source>
        <dbReference type="ARBA" id="ARBA00022454"/>
    </source>
</evidence>
<dbReference type="Pfam" id="PF12009">
    <property type="entry name" value="Telomerase_RBD"/>
    <property type="match status" value="1"/>
</dbReference>
<feature type="compositionally biased region" description="Polar residues" evidence="14">
    <location>
        <begin position="362"/>
        <end position="375"/>
    </location>
</feature>
<evidence type="ECO:0000259" key="16">
    <source>
        <dbReference type="PROSITE" id="PS50878"/>
    </source>
</evidence>
<feature type="transmembrane region" description="Helical" evidence="15">
    <location>
        <begin position="1567"/>
        <end position="1585"/>
    </location>
</feature>
<dbReference type="EMBL" id="JANBTX010000031">
    <property type="protein sequence ID" value="KAJ2689138.1"/>
    <property type="molecule type" value="Genomic_DNA"/>
</dbReference>
<dbReference type="GO" id="GO:0003720">
    <property type="term" value="F:telomerase activity"/>
    <property type="evidence" value="ECO:0007669"/>
    <property type="project" value="InterPro"/>
</dbReference>
<dbReference type="EC" id="2.7.7.49" evidence="2 13"/>
<feature type="domain" description="Reverse transcriptase" evidence="16">
    <location>
        <begin position="531"/>
        <end position="869"/>
    </location>
</feature>
<dbReference type="GO" id="GO:0046872">
    <property type="term" value="F:metal ion binding"/>
    <property type="evidence" value="ECO:0007669"/>
    <property type="project" value="UniProtKB-KW"/>
</dbReference>
<accession>A0A9W8L6A0</accession>
<feature type="compositionally biased region" description="Low complexity" evidence="14">
    <location>
        <begin position="1098"/>
        <end position="1108"/>
    </location>
</feature>
<dbReference type="InterPro" id="IPR021891">
    <property type="entry name" value="Telomerase_RBD"/>
</dbReference>
<sequence length="2071" mass="229968">MDSVALAPFFPAVTPLGEYMDALVGGGRCLQDNDTADFRRFLRSVLVGHAPIKTQLVLSEPVERLADTVRAVIGMLLKRESSSSDSQVAWRGRNILAMGYEARRDGTMSCAGGGWGVVNTCVNSSVVELGKRRWSLLLDRTGTEAMVHLLLHASVFLPLHNGSFNQISGVPLVNLPMPQPTPIVVPAINALRGPATTRGTKRRRTAEECQVSTEIDDGDTGHGEGSQGQTLSNKGEQRAAKRQRRCDSSDSGPQVAPGEERSRQSAPDLAPELANVVVDTSTMLYSHPRLARHKVKWSLPQIFPLGVDITPGELVKKMFVRAPVFATNPPSRLVSLAARMAKLHKKFNYRFHLFKRCPAPWQSPSTSPDSANSRPDSAVDDNPPSFLEMASTPHDVYLFLQTCVRSVVPRDMIGGKHNHRLLYKLLRSLANSSRFGHIDVSVAASKAKVDEVTGWLGGKRGSAADDIYAGFLYWVLKDYAIQLIRAFFYVTESSSDRSRLFFFRGDVWTKITRQALRSLESEIYTKKTLADASASGSTRSSLGYSRLRLLPKEHGFRAISNLKKSFVVKQKTLWRSGNRKPIRDYVELPVTSTNKQLASSLAALTYLRKAHPQLVGSTVTNISDIYAKLRAFKSGEHVKPLLGSASFYMGKLDIQRAYDTIVQSKLLDLLETQLPSEEYMVYRYWTLLPSFGRYRSSFLRLGGMSSESIPFGDMARSLSKKSRQVIFGDQSATDYLDTDSIRQLIREHVTNNMVRMRSGIWQQKKGIPQGSVLSAMLCNFFYGQLEREHLSGFVNPAHTLMMRMVDDFIVISSDPSQVVAVLEFMHRGVAEYGCELNRAKTLVNFETTICGERIGQAGSAKFPWCGLVFDERTLDVSADYGRLAQAGMMSVAIGAKSAQTTGCVLGHKVSLAVRLKMHKLYMDCSLNSRETVLINLYQNFLVSAKKMHAICHRLPAANKGDDALVKVVWDAISLGYMLLRTRCGDNAIPPADVTWLGLTAFHTAFQRKQSRYTQLLARLHSALSLPKFSKMARRHAAIINSPDNKVAFGLRTRLMSKGSGSQPSLPRKRRSMPDSTRDTRAIGLAQPNEPLPPPYGPAQPSAQAPPSSTNDDGALSLPQRPTDSTGSGFRKLMHTVGDHSFRSSRRKSMESAKHALSGLFHRSSRESVLENPSDRALAVPLEELPGNSGSNSNGQPGAYLVIDADSSDDSKKDTCPKDVVTDEFAYRSSARLASASFLDSDSSKEDSDNEGDPGVEASAGRDTTFTVEYEAEPAPGKWGKSDTQSAKADPTRPNAPLEPEEYTEASVPWFVKQMGMGEQPLSSLFRDELSDSSNNADSARFQRHERQRRRKQAFAVLKKRVGEARVGIPRQPPPPTKDEYRREDGTIDYVTYGRSRVKHYADTQLGHKLDYRHDSGDPCKLDRFIVTLQRLAEVSAPYQRLIIWLYKLARWDNPRLTAWWCFVYFMLLYYGMISAFLWLTPVFVVAYYRLRPSQAYQWLGFERPETSIIPSKVLQDASSGTLAKGLVANQLWDIWRETLGAHVHLILADVADWMERAKNCATWKRPWASRTASFVLTALALFVYLVPAHVFQRLLGLCVGVQFFFLAPLQLRYQRYRHLLWVFDCFLWHCPTDVELAVETLYTQDQDGDARGKPLAWHRSRSEQTPAKRGFVAHVRTLLDDMVYAYHPFPVDHPPPITILQTASSTALDRLGEEATDTGGVYDALMAGKRLGRKIIGDLSADADENEQYSGLSSTRDIHLPSMMEQSEEQEWRRRHRVTRAISIGSSKDAGENLGGLPQPTPLRHTHRLSLEELPDVGSSGSISVGSGSLNGKSGGGSGSTSPDQGRTLMSRAKGLSNRIRRRSLASAFSEEGPRILQGAPPVALRHSIAVQLTGFETGKSRRPTTNSQDASARPHQPARQISGSEVNLGKRQSIDSLLESIDSDRLELTRETKELAALRNKDARATKDGVDLNSLYAFRCFHHGKYGTLFVTQEKFVFRRSRIMGGRRSKVSSHQLGSVVAIRKAAGHFGKSHGVQLLLRDGGSLSFYGLASRDDVFGFLLVRCGNSHVC</sequence>
<dbReference type="GO" id="GO:0000333">
    <property type="term" value="C:telomerase catalytic core complex"/>
    <property type="evidence" value="ECO:0007669"/>
    <property type="project" value="TreeGrafter"/>
</dbReference>
<evidence type="ECO:0000256" key="5">
    <source>
        <dbReference type="ARBA" id="ARBA00022679"/>
    </source>
</evidence>
<evidence type="ECO:0000313" key="18">
    <source>
        <dbReference type="Proteomes" id="UP001151516"/>
    </source>
</evidence>
<proteinExistence type="inferred from homology"/>
<evidence type="ECO:0000313" key="17">
    <source>
        <dbReference type="EMBL" id="KAJ2689138.1"/>
    </source>
</evidence>
<evidence type="ECO:0000256" key="2">
    <source>
        <dbReference type="ARBA" id="ARBA00012493"/>
    </source>
</evidence>
<evidence type="ECO:0000256" key="15">
    <source>
        <dbReference type="SAM" id="Phobius"/>
    </source>
</evidence>
<dbReference type="Proteomes" id="UP001151516">
    <property type="component" value="Unassembled WGS sequence"/>
</dbReference>
<keyword evidence="7 13" id="KW-0479">Metal-binding</keyword>
<dbReference type="Gene3D" id="1.10.132.70">
    <property type="match status" value="1"/>
</dbReference>
<dbReference type="PRINTS" id="PR01365">
    <property type="entry name" value="TELOMERASERT"/>
</dbReference>
<evidence type="ECO:0000256" key="10">
    <source>
        <dbReference type="ARBA" id="ARBA00022918"/>
    </source>
</evidence>
<feature type="region of interest" description="Disordered" evidence="14">
    <location>
        <begin position="1744"/>
        <end position="1803"/>
    </location>
</feature>
<keyword evidence="6 13" id="KW-0548">Nucleotidyltransferase</keyword>
<keyword evidence="10 13" id="KW-0695">RNA-directed DNA polymerase</keyword>
<dbReference type="GO" id="GO:0042162">
    <property type="term" value="F:telomeric DNA binding"/>
    <property type="evidence" value="ECO:0007669"/>
    <property type="project" value="TreeGrafter"/>
</dbReference>
<reference evidence="17" key="1">
    <citation type="submission" date="2022-07" db="EMBL/GenBank/DDBJ databases">
        <title>Phylogenomic reconstructions and comparative analyses of Kickxellomycotina fungi.</title>
        <authorList>
            <person name="Reynolds N.K."/>
            <person name="Stajich J.E."/>
            <person name="Barry K."/>
            <person name="Grigoriev I.V."/>
            <person name="Crous P."/>
            <person name="Smith M.E."/>
        </authorList>
    </citation>
    <scope>NUCLEOTIDE SEQUENCE</scope>
    <source>
        <strain evidence="17">CBS 109367</strain>
    </source>
</reference>
<dbReference type="OrthoDB" id="1708389at2759"/>
<comment type="function">
    <text evidence="13">Telomerase is a ribonucleoprotein enzyme essential for the replication of chromosome termini in most eukaryotes. It elongates telomeres. It is a reverse transcriptase that adds simple sequence repeats to chromosome ends by copying a template sequence within the RNA component of the enzyme.</text>
</comment>
<keyword evidence="8 13" id="KW-0460">Magnesium</keyword>
<dbReference type="Gene3D" id="3.30.70.2630">
    <property type="match status" value="1"/>
</dbReference>
<dbReference type="CDD" id="cd01648">
    <property type="entry name" value="TERT"/>
    <property type="match status" value="1"/>
</dbReference>
<dbReference type="PANTHER" id="PTHR12066">
    <property type="entry name" value="TELOMERASE REVERSE TRANSCRIPTASE"/>
    <property type="match status" value="1"/>
</dbReference>
<feature type="region of interest" description="Disordered" evidence="14">
    <location>
        <begin position="1055"/>
        <end position="1131"/>
    </location>
</feature>
<feature type="region of interest" description="Disordered" evidence="14">
    <location>
        <begin position="360"/>
        <end position="383"/>
    </location>
</feature>
<feature type="compositionally biased region" description="Low complexity" evidence="14">
    <location>
        <begin position="1817"/>
        <end position="1832"/>
    </location>
</feature>
<keyword evidence="11 13" id="KW-0539">Nucleus</keyword>
<keyword evidence="18" id="KW-1185">Reference proteome</keyword>
<comment type="similarity">
    <text evidence="1 13">Belongs to the reverse transcriptase family. Telomerase subfamily.</text>
</comment>
<feature type="region of interest" description="Disordered" evidence="14">
    <location>
        <begin position="1182"/>
        <end position="1215"/>
    </location>
</feature>
<keyword evidence="9 13" id="KW-0779">Telomere</keyword>
<organism evidence="17 18">
    <name type="scientific">Coemansia spiralis</name>
    <dbReference type="NCBI Taxonomy" id="417178"/>
    <lineage>
        <taxon>Eukaryota</taxon>
        <taxon>Fungi</taxon>
        <taxon>Fungi incertae sedis</taxon>
        <taxon>Zoopagomycota</taxon>
        <taxon>Kickxellomycotina</taxon>
        <taxon>Kickxellomycetes</taxon>
        <taxon>Kickxellales</taxon>
        <taxon>Kickxellaceae</taxon>
        <taxon>Coemansia</taxon>
    </lineage>
</organism>
<keyword evidence="15" id="KW-0472">Membrane</keyword>
<protein>
    <recommendedName>
        <fullName evidence="3 13">Telomerase reverse transcriptase</fullName>
        <ecNumber evidence="2 13">2.7.7.49</ecNumber>
    </recommendedName>
    <alternativeName>
        <fullName evidence="13">Telomerase catalytic subunit</fullName>
    </alternativeName>
</protein>
<dbReference type="InterPro" id="IPR043502">
    <property type="entry name" value="DNA/RNA_pol_sf"/>
</dbReference>
<evidence type="ECO:0000256" key="12">
    <source>
        <dbReference type="ARBA" id="ARBA00048173"/>
    </source>
</evidence>
<dbReference type="GO" id="GO:0000781">
    <property type="term" value="C:chromosome, telomeric region"/>
    <property type="evidence" value="ECO:0007669"/>
    <property type="project" value="UniProtKB-SubCell"/>
</dbReference>
<comment type="catalytic activity">
    <reaction evidence="12 13">
        <text>DNA(n) + a 2'-deoxyribonucleoside 5'-triphosphate = DNA(n+1) + diphosphate</text>
        <dbReference type="Rhea" id="RHEA:22508"/>
        <dbReference type="Rhea" id="RHEA-COMP:17339"/>
        <dbReference type="Rhea" id="RHEA-COMP:17340"/>
        <dbReference type="ChEBI" id="CHEBI:33019"/>
        <dbReference type="ChEBI" id="CHEBI:61560"/>
        <dbReference type="ChEBI" id="CHEBI:173112"/>
        <dbReference type="EC" id="2.7.7.49"/>
    </reaction>
</comment>
<comment type="subcellular location">
    <subcellularLocation>
        <location evidence="13">Nucleus</location>
    </subcellularLocation>
    <subcellularLocation>
        <location evidence="13">Chromosome</location>
        <location evidence="13">Telomere</location>
    </subcellularLocation>
</comment>
<comment type="caution">
    <text evidence="17">The sequence shown here is derived from an EMBL/GenBank/DDBJ whole genome shotgun (WGS) entry which is preliminary data.</text>
</comment>
<evidence type="ECO:0000256" key="7">
    <source>
        <dbReference type="ARBA" id="ARBA00022723"/>
    </source>
</evidence>
<dbReference type="Pfam" id="PF21399">
    <property type="entry name" value="TERT_C"/>
    <property type="match status" value="1"/>
</dbReference>
<feature type="region of interest" description="Disordered" evidence="14">
    <location>
        <begin position="1895"/>
        <end position="1927"/>
    </location>
</feature>
<feature type="region of interest" description="Disordered" evidence="14">
    <location>
        <begin position="1328"/>
        <end position="1349"/>
    </location>
</feature>
<dbReference type="PANTHER" id="PTHR12066:SF0">
    <property type="entry name" value="TELOMERASE REVERSE TRANSCRIPTASE"/>
    <property type="match status" value="1"/>
</dbReference>
<dbReference type="InterPro" id="IPR049139">
    <property type="entry name" value="TERT_C"/>
</dbReference>
<name>A0A9W8L6A0_9FUNG</name>
<dbReference type="SMART" id="SM00975">
    <property type="entry name" value="Telomerase_RBD"/>
    <property type="match status" value="1"/>
</dbReference>
<keyword evidence="15" id="KW-0812">Transmembrane</keyword>
<gene>
    <name evidence="17" type="primary">EST2</name>
    <name evidence="17" type="ORF">IWW39_001692</name>
</gene>
<feature type="region of interest" description="Disordered" evidence="14">
    <location>
        <begin position="1235"/>
        <end position="1301"/>
    </location>
</feature>
<evidence type="ECO:0000256" key="13">
    <source>
        <dbReference type="RuleBase" id="RU365061"/>
    </source>
</evidence>
<evidence type="ECO:0000256" key="9">
    <source>
        <dbReference type="ARBA" id="ARBA00022895"/>
    </source>
</evidence>
<dbReference type="GO" id="GO:0007004">
    <property type="term" value="P:telomere maintenance via telomerase"/>
    <property type="evidence" value="ECO:0007669"/>
    <property type="project" value="TreeGrafter"/>
</dbReference>
<dbReference type="InterPro" id="IPR000477">
    <property type="entry name" value="RT_dom"/>
</dbReference>
<dbReference type="Gene3D" id="1.10.357.90">
    <property type="match status" value="1"/>
</dbReference>
<dbReference type="PROSITE" id="PS50878">
    <property type="entry name" value="RT_POL"/>
    <property type="match status" value="1"/>
</dbReference>
<evidence type="ECO:0000256" key="3">
    <source>
        <dbReference type="ARBA" id="ARBA00016182"/>
    </source>
</evidence>
<feature type="region of interest" description="Disordered" evidence="14">
    <location>
        <begin position="195"/>
        <end position="270"/>
    </location>
</feature>
<evidence type="ECO:0000256" key="1">
    <source>
        <dbReference type="ARBA" id="ARBA00008001"/>
    </source>
</evidence>
<feature type="compositionally biased region" description="Basic and acidic residues" evidence="14">
    <location>
        <begin position="1071"/>
        <end position="1080"/>
    </location>
</feature>
<dbReference type="GO" id="GO:0070034">
    <property type="term" value="F:telomerase RNA binding"/>
    <property type="evidence" value="ECO:0007669"/>
    <property type="project" value="TreeGrafter"/>
</dbReference>
<keyword evidence="4 13" id="KW-0158">Chromosome</keyword>